<evidence type="ECO:0000313" key="8">
    <source>
        <dbReference type="Proteomes" id="UP000285456"/>
    </source>
</evidence>
<comment type="catalytic activity">
    <reaction evidence="4">
        <text>L-aspartate + L-glutamine + ATP + H2O = L-asparagine + L-glutamate + AMP + diphosphate + H(+)</text>
        <dbReference type="Rhea" id="RHEA:12228"/>
        <dbReference type="ChEBI" id="CHEBI:15377"/>
        <dbReference type="ChEBI" id="CHEBI:15378"/>
        <dbReference type="ChEBI" id="CHEBI:29985"/>
        <dbReference type="ChEBI" id="CHEBI:29991"/>
        <dbReference type="ChEBI" id="CHEBI:30616"/>
        <dbReference type="ChEBI" id="CHEBI:33019"/>
        <dbReference type="ChEBI" id="CHEBI:58048"/>
        <dbReference type="ChEBI" id="CHEBI:58359"/>
        <dbReference type="ChEBI" id="CHEBI:456215"/>
        <dbReference type="EC" id="6.3.5.4"/>
    </reaction>
</comment>
<evidence type="ECO:0000256" key="2">
    <source>
        <dbReference type="ARBA" id="ARBA00012737"/>
    </source>
</evidence>
<reference evidence="7 8" key="1">
    <citation type="journal article" date="2007" name="Int. J. Syst. Evol. Microbiol.">
        <title>Oceanobacillus profundus sp. nov., isolated from a deep-sea sediment core.</title>
        <authorList>
            <person name="Kim Y.G."/>
            <person name="Choi D.H."/>
            <person name="Hyun S."/>
            <person name="Cho B.C."/>
        </authorList>
    </citation>
    <scope>NUCLEOTIDE SEQUENCE [LARGE SCALE GENOMIC DNA]</scope>
    <source>
        <strain evidence="7 8">DSM 18246</strain>
    </source>
</reference>
<keyword evidence="3" id="KW-0028">Amino-acid biosynthesis</keyword>
<dbReference type="PANTHER" id="PTHR43284:SF1">
    <property type="entry name" value="ASPARAGINE SYNTHETASE"/>
    <property type="match status" value="1"/>
</dbReference>
<dbReference type="PANTHER" id="PTHR43284">
    <property type="entry name" value="ASPARAGINE SYNTHETASE (GLUTAMINE-HYDROLYZING)"/>
    <property type="match status" value="1"/>
</dbReference>
<keyword evidence="8" id="KW-1185">Reference proteome</keyword>
<sequence>MNHRGPDEAGFYRDDHIAFVFHRLSIIDLERGQQPFLFGDDRYRMVFNGEIYNYVQLRKELVEIFILTLILELSLICLWKRYRIFQPVKGYYHIKSNEEARERY</sequence>
<dbReference type="PROSITE" id="PS51278">
    <property type="entry name" value="GATASE_TYPE_2"/>
    <property type="match status" value="1"/>
</dbReference>
<dbReference type="GO" id="GO:0004066">
    <property type="term" value="F:asparagine synthase (glutamine-hydrolyzing) activity"/>
    <property type="evidence" value="ECO:0007669"/>
    <property type="project" value="UniProtKB-EC"/>
</dbReference>
<evidence type="ECO:0000256" key="1">
    <source>
        <dbReference type="ARBA" id="ARBA00005187"/>
    </source>
</evidence>
<dbReference type="InterPro" id="IPR051786">
    <property type="entry name" value="ASN_synthetase/amidase"/>
</dbReference>
<dbReference type="GO" id="GO:0006529">
    <property type="term" value="P:asparagine biosynthetic process"/>
    <property type="evidence" value="ECO:0007669"/>
    <property type="project" value="UniProtKB-KW"/>
</dbReference>
<keyword evidence="5" id="KW-1133">Transmembrane helix</keyword>
<organism evidence="7 8">
    <name type="scientific">Oceanobacillus profundus</name>
    <dbReference type="NCBI Taxonomy" id="372463"/>
    <lineage>
        <taxon>Bacteria</taxon>
        <taxon>Bacillati</taxon>
        <taxon>Bacillota</taxon>
        <taxon>Bacilli</taxon>
        <taxon>Bacillales</taxon>
        <taxon>Bacillaceae</taxon>
        <taxon>Oceanobacillus</taxon>
    </lineage>
</organism>
<dbReference type="Pfam" id="PF13522">
    <property type="entry name" value="GATase_6"/>
    <property type="match status" value="1"/>
</dbReference>
<evidence type="ECO:0000256" key="3">
    <source>
        <dbReference type="ARBA" id="ARBA00022888"/>
    </source>
</evidence>
<dbReference type="EMBL" id="QWEH01000001">
    <property type="protein sequence ID" value="RHW35328.1"/>
    <property type="molecule type" value="Genomic_DNA"/>
</dbReference>
<dbReference type="AlphaFoldDB" id="A0A417YP12"/>
<dbReference type="EC" id="6.3.5.4" evidence="2"/>
<evidence type="ECO:0000256" key="5">
    <source>
        <dbReference type="SAM" id="Phobius"/>
    </source>
</evidence>
<keyword evidence="3" id="KW-0061">Asparagine biosynthesis</keyword>
<comment type="caution">
    <text evidence="7">The sequence shown here is derived from an EMBL/GenBank/DDBJ whole genome shotgun (WGS) entry which is preliminary data.</text>
</comment>
<name>A0A417YP12_9BACI</name>
<accession>A0A417YP12</accession>
<comment type="pathway">
    <text evidence="1">Amino-acid biosynthesis; L-asparagine biosynthesis; L-asparagine from L-aspartate (L-Gln route): step 1/1.</text>
</comment>
<evidence type="ECO:0000313" key="7">
    <source>
        <dbReference type="EMBL" id="RHW35328.1"/>
    </source>
</evidence>
<dbReference type="OrthoDB" id="9763290at2"/>
<keyword evidence="5" id="KW-0812">Transmembrane</keyword>
<dbReference type="SUPFAM" id="SSF56235">
    <property type="entry name" value="N-terminal nucleophile aminohydrolases (Ntn hydrolases)"/>
    <property type="match status" value="1"/>
</dbReference>
<dbReference type="InterPro" id="IPR017932">
    <property type="entry name" value="GATase_2_dom"/>
</dbReference>
<evidence type="ECO:0000256" key="4">
    <source>
        <dbReference type="ARBA" id="ARBA00048741"/>
    </source>
</evidence>
<feature type="domain" description="Glutamine amidotransferase type-2" evidence="6">
    <location>
        <begin position="1"/>
        <end position="104"/>
    </location>
</feature>
<evidence type="ECO:0000259" key="6">
    <source>
        <dbReference type="PROSITE" id="PS51278"/>
    </source>
</evidence>
<feature type="transmembrane region" description="Helical" evidence="5">
    <location>
        <begin position="61"/>
        <end position="79"/>
    </location>
</feature>
<gene>
    <name evidence="7" type="ORF">D1B32_01535</name>
</gene>
<dbReference type="GO" id="GO:0005829">
    <property type="term" value="C:cytosol"/>
    <property type="evidence" value="ECO:0007669"/>
    <property type="project" value="TreeGrafter"/>
</dbReference>
<proteinExistence type="predicted"/>
<protein>
    <recommendedName>
        <fullName evidence="2">asparagine synthase (glutamine-hydrolyzing)</fullName>
        <ecNumber evidence="2">6.3.5.4</ecNumber>
    </recommendedName>
</protein>
<dbReference type="Proteomes" id="UP000285456">
    <property type="component" value="Unassembled WGS sequence"/>
</dbReference>
<dbReference type="Gene3D" id="3.60.20.10">
    <property type="entry name" value="Glutamine Phosphoribosylpyrophosphate, subunit 1, domain 1"/>
    <property type="match status" value="1"/>
</dbReference>
<dbReference type="InterPro" id="IPR029055">
    <property type="entry name" value="Ntn_hydrolases_N"/>
</dbReference>
<keyword evidence="5" id="KW-0472">Membrane</keyword>